<comment type="caution">
    <text evidence="1">The sequence shown here is derived from an EMBL/GenBank/DDBJ whole genome shotgun (WGS) entry which is preliminary data.</text>
</comment>
<dbReference type="EMBL" id="DVNI01000038">
    <property type="protein sequence ID" value="HIU63926.1"/>
    <property type="molecule type" value="Genomic_DNA"/>
</dbReference>
<proteinExistence type="predicted"/>
<evidence type="ECO:0000313" key="1">
    <source>
        <dbReference type="EMBL" id="HIU63926.1"/>
    </source>
</evidence>
<protein>
    <submittedName>
        <fullName evidence="1">Uncharacterized protein</fullName>
    </submittedName>
</protein>
<dbReference type="Proteomes" id="UP000824099">
    <property type="component" value="Unassembled WGS sequence"/>
</dbReference>
<reference evidence="1" key="1">
    <citation type="submission" date="2020-10" db="EMBL/GenBank/DDBJ databases">
        <authorList>
            <person name="Gilroy R."/>
        </authorList>
    </citation>
    <scope>NUCLEOTIDE SEQUENCE</scope>
    <source>
        <strain evidence="1">CHK160-1198</strain>
    </source>
</reference>
<reference evidence="1" key="2">
    <citation type="journal article" date="2021" name="PeerJ">
        <title>Extensive microbial diversity within the chicken gut microbiome revealed by metagenomics and culture.</title>
        <authorList>
            <person name="Gilroy R."/>
            <person name="Ravi A."/>
            <person name="Getino M."/>
            <person name="Pursley I."/>
            <person name="Horton D.L."/>
            <person name="Alikhan N.F."/>
            <person name="Baker D."/>
            <person name="Gharbi K."/>
            <person name="Hall N."/>
            <person name="Watson M."/>
            <person name="Adriaenssens E.M."/>
            <person name="Foster-Nyarko E."/>
            <person name="Jarju S."/>
            <person name="Secka A."/>
            <person name="Antonio M."/>
            <person name="Oren A."/>
            <person name="Chaudhuri R.R."/>
            <person name="La Ragione R."/>
            <person name="Hildebrand F."/>
            <person name="Pallen M.J."/>
        </authorList>
    </citation>
    <scope>NUCLEOTIDE SEQUENCE</scope>
    <source>
        <strain evidence="1">CHK160-1198</strain>
    </source>
</reference>
<dbReference type="AlphaFoldDB" id="A0A9D1MP64"/>
<organism evidence="1 2">
    <name type="scientific">Candidatus Avacidaminococcus intestinavium</name>
    <dbReference type="NCBI Taxonomy" id="2840684"/>
    <lineage>
        <taxon>Bacteria</taxon>
        <taxon>Bacillati</taxon>
        <taxon>Bacillota</taxon>
        <taxon>Negativicutes</taxon>
        <taxon>Acidaminococcales</taxon>
        <taxon>Acidaminococcaceae</taxon>
        <taxon>Acidaminococcaceae incertae sedis</taxon>
        <taxon>Candidatus Avacidaminococcus</taxon>
    </lineage>
</organism>
<name>A0A9D1MP64_9FIRM</name>
<gene>
    <name evidence="1" type="ORF">IAB06_02625</name>
</gene>
<evidence type="ECO:0000313" key="2">
    <source>
        <dbReference type="Proteomes" id="UP000824099"/>
    </source>
</evidence>
<dbReference type="Gene3D" id="2.30.30.830">
    <property type="match status" value="1"/>
</dbReference>
<sequence>MSSSVRTIDRLPAILAVSFLLVGIAHFACRYDFERALEKPFPKAFASQSSTEPTTSVTTASQTITTAPSSEVALSIARNPFLMPVAALPASVTTPVAPVTPVATAGTTSASNVYVAETPRLTGVLMRGTEKVAIIALRGQSDFYSIGQSIGSYVVNNISDNSISLDQDGRNIELYLGGNN</sequence>
<accession>A0A9D1MP64</accession>